<dbReference type="Pfam" id="PF03671">
    <property type="entry name" value="Ufm1"/>
    <property type="match status" value="1"/>
</dbReference>
<dbReference type="SUPFAM" id="SSF54236">
    <property type="entry name" value="Ubiquitin-like"/>
    <property type="match status" value="1"/>
</dbReference>
<comment type="similarity">
    <text evidence="1">Belongs to the UFM1 family.</text>
</comment>
<dbReference type="RefSeq" id="XP_067718321.1">
    <property type="nucleotide sequence ID" value="XM_067862220.1"/>
</dbReference>
<evidence type="ECO:0000256" key="2">
    <source>
        <dbReference type="ARBA" id="ARBA00015319"/>
    </source>
</evidence>
<evidence type="ECO:0000256" key="4">
    <source>
        <dbReference type="ARBA" id="ARBA00022786"/>
    </source>
</evidence>
<dbReference type="GO" id="GO:1990592">
    <property type="term" value="P:protein K69-linked ufmylation"/>
    <property type="evidence" value="ECO:0007669"/>
    <property type="project" value="TreeGrafter"/>
</dbReference>
<dbReference type="EMBL" id="BPLF01000006">
    <property type="protein sequence ID" value="GIX66252.1"/>
    <property type="molecule type" value="Genomic_DNA"/>
</dbReference>
<evidence type="ECO:0000256" key="1">
    <source>
        <dbReference type="ARBA" id="ARBA00010230"/>
    </source>
</evidence>
<evidence type="ECO:0000256" key="5">
    <source>
        <dbReference type="SAM" id="MobiDB-lite"/>
    </source>
</evidence>
<evidence type="ECO:0000313" key="7">
    <source>
        <dbReference type="Proteomes" id="UP001497744"/>
    </source>
</evidence>
<dbReference type="PANTHER" id="PTHR15825:SF0">
    <property type="entry name" value="UBIQUITIN-FOLD MODIFIER 1"/>
    <property type="match status" value="1"/>
</dbReference>
<dbReference type="PANTHER" id="PTHR15825">
    <property type="entry name" value="UBIQUITIN-FOLD MODIFIER 1"/>
    <property type="match status" value="1"/>
</dbReference>
<dbReference type="Gene3D" id="3.10.20.90">
    <property type="entry name" value="Phosphatidylinositol 3-kinase Catalytic Subunit, Chain A, domain 1"/>
    <property type="match status" value="1"/>
</dbReference>
<gene>
    <name evidence="6" type="ORF">BcabD6B2_56880</name>
</gene>
<proteinExistence type="inferred from homology"/>
<reference evidence="6 7" key="1">
    <citation type="submission" date="2021-06" db="EMBL/GenBank/DDBJ databases">
        <title>Genome sequence of Babesia caballi.</title>
        <authorList>
            <person name="Yamagishi J."/>
            <person name="Kidaka T."/>
            <person name="Ochi A."/>
        </authorList>
    </citation>
    <scope>NUCLEOTIDE SEQUENCE [LARGE SCALE GENOMIC DNA]</scope>
    <source>
        <strain evidence="6">USDA-D6B2</strain>
    </source>
</reference>
<dbReference type="Proteomes" id="UP001497744">
    <property type="component" value="Unassembled WGS sequence"/>
</dbReference>
<protein>
    <recommendedName>
        <fullName evidence="2">Ubiquitin-fold modifier 1</fullName>
    </recommendedName>
</protein>
<dbReference type="GO" id="GO:0005634">
    <property type="term" value="C:nucleus"/>
    <property type="evidence" value="ECO:0007669"/>
    <property type="project" value="TreeGrafter"/>
</dbReference>
<feature type="compositionally biased region" description="Basic and acidic residues" evidence="5">
    <location>
        <begin position="1554"/>
        <end position="1567"/>
    </location>
</feature>
<evidence type="ECO:0000313" key="6">
    <source>
        <dbReference type="EMBL" id="GIX66252.1"/>
    </source>
</evidence>
<name>A0AAV4M301_BABCB</name>
<keyword evidence="7" id="KW-1185">Reference proteome</keyword>
<sequence length="1996" mass="204595">MASGAAEEAQPAPKITFKMVLASDSSQPYKVLSVPENAPFSAVIKFSAEEARLERYDDDLEGAALQKGDETLHLHVVEVGVDLVEDDEGRLAEAVQRQQQRQRGDGLLAAALQAEVQELLHGRHRVVADAAEEGLGHAAGDVVVQREERRPAVGFVGVALRREAAVNGADEALDALEAVEEETGALLLDALKVGLEAAAVGLGGRELGVEVVAVDLSALQADLGVVARARGAERLAQGLHLSVELGDGAIEGAGVVWNVEVSAGELGELGHEVGGRGGDQGVGHGYDAVDVSKAAVLSELQRCALELAHGGSQLEQLGRHRLLGLAEGNRASGSGGSTTPLHLVNAVVAVVLQKLYALVAALNLARKGVETLALGLEALLQSAQLAVERLVVFHERVQLRESGLVPVGGVEESDVAEVLDAGLELLLVALAASEQGALAVQLGLEALGGFQPRGHQPVDVGDAELVVEVLEVRLLEAGERSLVLRGTGAHGGDGGLEGGELRADGGDLGLGTLNLLPRSLQVALGEVDLHLQELQGAAVALELALRVREGGLNGGKPFGEQGDVLVEAVGLEAEAAELGELELQLGPLGVDGGVEDDGAVASDHLALLSDDVEAERAAAVDGDEALGVLEGGDQDGVAEEVLEEGAVLALEDEAVDGEGVLDAEAAGAEELGDAAAVLGLAVPQRVEGEEVALVDAVAAELGNAGLDGGHAVGHDGVAAGVERGHDAVVVAGVDDLAEGEHLAVDAGDGGHEFLGVLAAAENLAVLHLGDVQGLERLPAGGGLGALALEPRVGHGDELDGVLGLAEAGGEPLVEGFAGAGGFEELGVALAEGLELAADLLALVGQLRDLAAADVELDADAGGRPVEALEQGVVPLPLQGGQGDRGGPQRLEFGVGGGEVAAQLGFPRRELLAFALQVVHVGFDGLAQGLQGGDALLQGGLGLVVVVHGLLLGQHDALLVLDRPVQLALLKVEGGALALELVALGLHGRPALVQLGGALGEARVVGHVGGELEGVAAELAGVLAGLRALVLRKQVVVVGAAGDHAAVLPQLLLERALAGDEVAVLHAPALQLLLDVAVGLGVEGGAADGLEEARELGGGARGDVVHGALENQAGGAQRVDAVLAEGLLVLLERDGGVVEEVADGAGAADLAAEDDGAVGAVEGEGDVGVGAGLLAGAAGLVDEVLQVEPAEHGRAHAQHEGYGVHEVGLAAAVRADDGGELAEVADAHGAAVALEVVQLEGEDHAAAVVGDGRRAFRAGGNRSGRRGIRRPLRGVADGLDFERVGREGRGRVGDADGFLITVGLGISPKQPHRVWRGMGRGLRVVDTRLWRTAAGIGAQVLGGGCSVGPEEWNEGRQQSSEPAVVCEVRRGEEKRVEERGKGANSSVLLRETTLLRPREATQRGEKSTHQLAHITAAILALLLTMWSREHARMCARQRPPSTQWMSKLRSGTERRQVRIARTQTTVVVARPRVGTGATPRRAAAPARQNAEHRNRQVPLLHRVPAPLDRGRAAPHAGQVLQRPREELQGDAQALHGHAPGLRVRAVRGRGVRGRGGGEDAGAGREGDTALRPGGAPLHEHHHQRPGRGGGKGHQERDGLRERAHAHGDGPRPAGVRGALRRGGARVGDPQPAVRLLDLQPARVRAGVHMPHGRLEGGGHAAVLLLGLPEQDGEPAGPVRVLGEREAGRHIRPKVLLRLDAQEEQPGVAAVRDDGEAEVAEVGYVGLEAVVGQHLVAHDPGVPGLGGGSLAEFAAVSSDSDAVLAHEREVELELPVGQLMCLGDNVGGGQVGEGLPEVGGEHVSGVAAADGQERGVDEESVVVDKVHEVFGGVEGPAQVVEYAFVGHPGAAVEGRCRLAHLRLPLDAEHALAADEEVLRVARPAGDGHGLVVAVVRACFALQAAVSGVPDRRWRWRGCGNSPDHDEAHVRGDCQQRFRFLGVDEDGDHLGQEGGDEIGVGVGGSRRLAEIVPVEPPDQKISVIGSRSQGHNAPLGCGG</sequence>
<comment type="caution">
    <text evidence="6">The sequence shown here is derived from an EMBL/GenBank/DDBJ whole genome shotgun (WGS) entry which is preliminary data.</text>
</comment>
<evidence type="ECO:0000256" key="3">
    <source>
        <dbReference type="ARBA" id="ARBA00022499"/>
    </source>
</evidence>
<feature type="compositionally biased region" description="Basic and acidic residues" evidence="5">
    <location>
        <begin position="1591"/>
        <end position="1608"/>
    </location>
</feature>
<feature type="region of interest" description="Disordered" evidence="5">
    <location>
        <begin position="1474"/>
        <end position="1497"/>
    </location>
</feature>
<dbReference type="InterPro" id="IPR005375">
    <property type="entry name" value="UFM1"/>
</dbReference>
<dbReference type="GO" id="GO:0005737">
    <property type="term" value="C:cytoplasm"/>
    <property type="evidence" value="ECO:0007669"/>
    <property type="project" value="TreeGrafter"/>
</dbReference>
<feature type="compositionally biased region" description="Low complexity" evidence="5">
    <location>
        <begin position="1474"/>
        <end position="1486"/>
    </location>
</feature>
<accession>A0AAV4M301</accession>
<keyword evidence="4" id="KW-0833">Ubl conjugation pathway</keyword>
<keyword evidence="3" id="KW-1017">Isopeptide bond</keyword>
<dbReference type="GeneID" id="94197733"/>
<dbReference type="InterPro" id="IPR029071">
    <property type="entry name" value="Ubiquitin-like_domsf"/>
</dbReference>
<feature type="region of interest" description="Disordered" evidence="5">
    <location>
        <begin position="1533"/>
        <end position="1631"/>
    </location>
</feature>
<organism evidence="6 7">
    <name type="scientific">Babesia caballi</name>
    <dbReference type="NCBI Taxonomy" id="5871"/>
    <lineage>
        <taxon>Eukaryota</taxon>
        <taxon>Sar</taxon>
        <taxon>Alveolata</taxon>
        <taxon>Apicomplexa</taxon>
        <taxon>Aconoidasida</taxon>
        <taxon>Piroplasmida</taxon>
        <taxon>Babesiidae</taxon>
        <taxon>Babesia</taxon>
    </lineage>
</organism>